<dbReference type="CDD" id="cd01392">
    <property type="entry name" value="HTH_LacI"/>
    <property type="match status" value="1"/>
</dbReference>
<name>A0ABW3FXM6_9PSEU</name>
<organism evidence="5 6">
    <name type="scientific">Saccharopolyspora rosea</name>
    <dbReference type="NCBI Taxonomy" id="524884"/>
    <lineage>
        <taxon>Bacteria</taxon>
        <taxon>Bacillati</taxon>
        <taxon>Actinomycetota</taxon>
        <taxon>Actinomycetes</taxon>
        <taxon>Pseudonocardiales</taxon>
        <taxon>Pseudonocardiaceae</taxon>
        <taxon>Saccharopolyspora</taxon>
    </lineage>
</organism>
<dbReference type="Proteomes" id="UP001597018">
    <property type="component" value="Unassembled WGS sequence"/>
</dbReference>
<dbReference type="PANTHER" id="PTHR30146">
    <property type="entry name" value="LACI-RELATED TRANSCRIPTIONAL REPRESSOR"/>
    <property type="match status" value="1"/>
</dbReference>
<evidence type="ECO:0000313" key="5">
    <source>
        <dbReference type="EMBL" id="MFD0922639.1"/>
    </source>
</evidence>
<gene>
    <name evidence="5" type="ORF">ACFQ16_23080</name>
</gene>
<dbReference type="EMBL" id="JBHTIW010000023">
    <property type="protein sequence ID" value="MFD0922639.1"/>
    <property type="molecule type" value="Genomic_DNA"/>
</dbReference>
<dbReference type="Gene3D" id="3.40.50.2300">
    <property type="match status" value="2"/>
</dbReference>
<keyword evidence="2 5" id="KW-0238">DNA-binding</keyword>
<feature type="domain" description="HTH lacI-type" evidence="4">
    <location>
        <begin position="9"/>
        <end position="63"/>
    </location>
</feature>
<dbReference type="InterPro" id="IPR028082">
    <property type="entry name" value="Peripla_BP_I"/>
</dbReference>
<dbReference type="SUPFAM" id="SSF47413">
    <property type="entry name" value="lambda repressor-like DNA-binding domains"/>
    <property type="match status" value="1"/>
</dbReference>
<dbReference type="Pfam" id="PF00356">
    <property type="entry name" value="LacI"/>
    <property type="match status" value="1"/>
</dbReference>
<reference evidence="6" key="1">
    <citation type="journal article" date="2019" name="Int. J. Syst. Evol. Microbiol.">
        <title>The Global Catalogue of Microorganisms (GCM) 10K type strain sequencing project: providing services to taxonomists for standard genome sequencing and annotation.</title>
        <authorList>
            <consortium name="The Broad Institute Genomics Platform"/>
            <consortium name="The Broad Institute Genome Sequencing Center for Infectious Disease"/>
            <person name="Wu L."/>
            <person name="Ma J."/>
        </authorList>
    </citation>
    <scope>NUCLEOTIDE SEQUENCE [LARGE SCALE GENOMIC DNA]</scope>
    <source>
        <strain evidence="6">CCUG 56401</strain>
    </source>
</reference>
<dbReference type="RefSeq" id="WP_345601651.1">
    <property type="nucleotide sequence ID" value="NZ_BAABLT010000042.1"/>
</dbReference>
<accession>A0ABW3FXM6</accession>
<dbReference type="SUPFAM" id="SSF53822">
    <property type="entry name" value="Periplasmic binding protein-like I"/>
    <property type="match status" value="1"/>
</dbReference>
<dbReference type="Pfam" id="PF13377">
    <property type="entry name" value="Peripla_BP_3"/>
    <property type="match status" value="1"/>
</dbReference>
<dbReference type="InterPro" id="IPR010982">
    <property type="entry name" value="Lambda_DNA-bd_dom_sf"/>
</dbReference>
<evidence type="ECO:0000256" key="2">
    <source>
        <dbReference type="ARBA" id="ARBA00023125"/>
    </source>
</evidence>
<evidence type="ECO:0000256" key="3">
    <source>
        <dbReference type="ARBA" id="ARBA00023163"/>
    </source>
</evidence>
<comment type="caution">
    <text evidence="5">The sequence shown here is derived from an EMBL/GenBank/DDBJ whole genome shotgun (WGS) entry which is preliminary data.</text>
</comment>
<dbReference type="CDD" id="cd06267">
    <property type="entry name" value="PBP1_LacI_sugar_binding-like"/>
    <property type="match status" value="1"/>
</dbReference>
<evidence type="ECO:0000259" key="4">
    <source>
        <dbReference type="PROSITE" id="PS50932"/>
    </source>
</evidence>
<dbReference type="PANTHER" id="PTHR30146:SF155">
    <property type="entry name" value="ALANINE RACEMASE"/>
    <property type="match status" value="1"/>
</dbReference>
<dbReference type="InterPro" id="IPR000843">
    <property type="entry name" value="HTH_LacI"/>
</dbReference>
<evidence type="ECO:0000256" key="1">
    <source>
        <dbReference type="ARBA" id="ARBA00023015"/>
    </source>
</evidence>
<keyword evidence="1" id="KW-0805">Transcription regulation</keyword>
<keyword evidence="3" id="KW-0804">Transcription</keyword>
<keyword evidence="6" id="KW-1185">Reference proteome</keyword>
<dbReference type="PROSITE" id="PS50932">
    <property type="entry name" value="HTH_LACI_2"/>
    <property type="match status" value="1"/>
</dbReference>
<protein>
    <submittedName>
        <fullName evidence="5">LacI family DNA-binding transcriptional regulator</fullName>
    </submittedName>
</protein>
<dbReference type="InterPro" id="IPR046335">
    <property type="entry name" value="LacI/GalR-like_sensor"/>
</dbReference>
<evidence type="ECO:0000313" key="6">
    <source>
        <dbReference type="Proteomes" id="UP001597018"/>
    </source>
</evidence>
<proteinExistence type="predicted"/>
<dbReference type="Gene3D" id="1.10.260.40">
    <property type="entry name" value="lambda repressor-like DNA-binding domains"/>
    <property type="match status" value="1"/>
</dbReference>
<sequence>MSGKDGRRPTIRDVAERAGVSKSLVSLVMRGSAQVSPARRKAVLDAARALGYRPNSVARSLVEGRTRTVGVIVSDLRNPWYVDILESFRRVLHGDGMRVLIGAGELEHRLDQTVVEAFLDLRVEALCVVGSLPFDPVLADAMGSVPAVVASSHGYELPTVDSVVNDDVHGMRLAVEHLVGLGHRRIAHIGGGAAGVFQARREGYETAMRALGLAEHVRVERCENDEQTGYAATRRLLGCDDPPTAIVAVNDMACLGAVSAAADLGVDVPARLSVVGYDNTPLAGTSHLSLTSVDPRNPEIGELAARRLLARLAEGGAPGVRDLISPRLAVRRSTGHPPADR</sequence>
<dbReference type="GO" id="GO:0003677">
    <property type="term" value="F:DNA binding"/>
    <property type="evidence" value="ECO:0007669"/>
    <property type="project" value="UniProtKB-KW"/>
</dbReference>
<dbReference type="SMART" id="SM00354">
    <property type="entry name" value="HTH_LACI"/>
    <property type="match status" value="1"/>
</dbReference>